<dbReference type="AlphaFoldDB" id="A0A376BVF8"/>
<reference evidence="1 2" key="1">
    <citation type="submission" date="2018-06" db="EMBL/GenBank/DDBJ databases">
        <authorList>
            <consortium name="Pathogen Informatics"/>
            <person name="Doyle S."/>
        </authorList>
    </citation>
    <scope>NUCLEOTIDE SEQUENCE [LARGE SCALE GENOMIC DNA]</scope>
    <source>
        <strain evidence="1 2">NCTC10283</strain>
    </source>
</reference>
<sequence>MRNRTQLSTAFMLALRYQDTIIPLADVCSDYLTHLSLKTAKEQAAAQTLPFPAFKAANSQKAEYFVSIEDLAMWIDAKKAEAKREWEKVNH</sequence>
<dbReference type="Proteomes" id="UP000254209">
    <property type="component" value="Unassembled WGS sequence"/>
</dbReference>
<keyword evidence="2" id="KW-1185">Reference proteome</keyword>
<proteinExistence type="predicted"/>
<dbReference type="RefSeq" id="WP_034296429.1">
    <property type="nucleotide sequence ID" value="NZ_CP091519.2"/>
</dbReference>
<accession>A0A376BVF8</accession>
<protein>
    <submittedName>
        <fullName evidence="1">Pyocin activator protein PrtN</fullName>
    </submittedName>
</protein>
<evidence type="ECO:0000313" key="2">
    <source>
        <dbReference type="Proteomes" id="UP000254209"/>
    </source>
</evidence>
<dbReference type="OrthoDB" id="982642at2"/>
<dbReference type="STRING" id="1120980.GCA_000745955_00135"/>
<organism evidence="1 2">
    <name type="scientific">Alysiella crassa</name>
    <dbReference type="NCBI Taxonomy" id="153491"/>
    <lineage>
        <taxon>Bacteria</taxon>
        <taxon>Pseudomonadati</taxon>
        <taxon>Pseudomonadota</taxon>
        <taxon>Betaproteobacteria</taxon>
        <taxon>Neisseriales</taxon>
        <taxon>Neisseriaceae</taxon>
        <taxon>Alysiella</taxon>
    </lineage>
</organism>
<name>A0A376BVF8_9NEIS</name>
<dbReference type="GO" id="GO:0006355">
    <property type="term" value="P:regulation of DNA-templated transcription"/>
    <property type="evidence" value="ECO:0007669"/>
    <property type="project" value="InterPro"/>
</dbReference>
<evidence type="ECO:0000313" key="1">
    <source>
        <dbReference type="EMBL" id="SSY80324.1"/>
    </source>
</evidence>
<gene>
    <name evidence="1" type="ORF">NCTC10283_01879</name>
</gene>
<dbReference type="EMBL" id="UFSO01000003">
    <property type="protein sequence ID" value="SSY80324.1"/>
    <property type="molecule type" value="Genomic_DNA"/>
</dbReference>
<dbReference type="Pfam" id="PF11112">
    <property type="entry name" value="PyocinActivator"/>
    <property type="match status" value="1"/>
</dbReference>
<dbReference type="InterPro" id="IPR020518">
    <property type="entry name" value="Tscrpt_reg_PrtN"/>
</dbReference>